<evidence type="ECO:0000256" key="5">
    <source>
        <dbReference type="ARBA" id="ARBA00022884"/>
    </source>
</evidence>
<dbReference type="PROSITE" id="PS50088">
    <property type="entry name" value="ANK_REPEAT"/>
    <property type="match status" value="2"/>
</dbReference>
<keyword evidence="10" id="KW-0040">ANK repeat</keyword>
<keyword evidence="7" id="KW-0539">Nucleus</keyword>
<evidence type="ECO:0000256" key="8">
    <source>
        <dbReference type="ARBA" id="ARBA00023274"/>
    </source>
</evidence>
<accession>A0A7R9BNN4</accession>
<comment type="similarity">
    <text evidence="2">Belongs to the snRNP Sm proteins family.</text>
</comment>
<name>A0A7R9BNN4_9CRUS</name>
<dbReference type="PANTHER" id="PTHR11193">
    <property type="entry name" value="SMALL NUCLEAR RIBONUCLEOPROTEIN E"/>
    <property type="match status" value="1"/>
</dbReference>
<protein>
    <recommendedName>
        <fullName evidence="9">Sm protein E</fullName>
    </recommendedName>
</protein>
<dbReference type="InterPro" id="IPR027078">
    <property type="entry name" value="snRNP-E"/>
</dbReference>
<organism evidence="12">
    <name type="scientific">Notodromas monacha</name>
    <dbReference type="NCBI Taxonomy" id="399045"/>
    <lineage>
        <taxon>Eukaryota</taxon>
        <taxon>Metazoa</taxon>
        <taxon>Ecdysozoa</taxon>
        <taxon>Arthropoda</taxon>
        <taxon>Crustacea</taxon>
        <taxon>Oligostraca</taxon>
        <taxon>Ostracoda</taxon>
        <taxon>Podocopa</taxon>
        <taxon>Podocopida</taxon>
        <taxon>Cypridocopina</taxon>
        <taxon>Cypridoidea</taxon>
        <taxon>Cyprididae</taxon>
        <taxon>Notodromas</taxon>
    </lineage>
</organism>
<evidence type="ECO:0000259" key="11">
    <source>
        <dbReference type="SMART" id="SM00651"/>
    </source>
</evidence>
<evidence type="ECO:0000256" key="1">
    <source>
        <dbReference type="ARBA" id="ARBA00004123"/>
    </source>
</evidence>
<dbReference type="EMBL" id="OA882907">
    <property type="protein sequence ID" value="CAD7277324.1"/>
    <property type="molecule type" value="Genomic_DNA"/>
</dbReference>
<dbReference type="Pfam" id="PF12796">
    <property type="entry name" value="Ank_2"/>
    <property type="match status" value="1"/>
</dbReference>
<dbReference type="SMART" id="SM00651">
    <property type="entry name" value="Sm"/>
    <property type="match status" value="1"/>
</dbReference>
<dbReference type="CDD" id="cd01718">
    <property type="entry name" value="Sm_E"/>
    <property type="match status" value="1"/>
</dbReference>
<dbReference type="InterPro" id="IPR001163">
    <property type="entry name" value="Sm_dom_euk/arc"/>
</dbReference>
<evidence type="ECO:0000256" key="9">
    <source>
        <dbReference type="ARBA" id="ARBA00030143"/>
    </source>
</evidence>
<evidence type="ECO:0000313" key="13">
    <source>
        <dbReference type="Proteomes" id="UP000678499"/>
    </source>
</evidence>
<gene>
    <name evidence="12" type="ORF">NMOB1V02_LOCUS5059</name>
</gene>
<evidence type="ECO:0000256" key="7">
    <source>
        <dbReference type="ARBA" id="ARBA00023242"/>
    </source>
</evidence>
<keyword evidence="3" id="KW-0507">mRNA processing</keyword>
<dbReference type="Gene3D" id="2.30.30.100">
    <property type="match status" value="1"/>
</dbReference>
<dbReference type="InterPro" id="IPR002110">
    <property type="entry name" value="Ankyrin_rpt"/>
</dbReference>
<dbReference type="Pfam" id="PF01423">
    <property type="entry name" value="LSM"/>
    <property type="match status" value="1"/>
</dbReference>
<feature type="domain" description="Sm" evidence="11">
    <location>
        <begin position="30"/>
        <end position="83"/>
    </location>
</feature>
<evidence type="ECO:0000256" key="10">
    <source>
        <dbReference type="PROSITE-ProRule" id="PRU00023"/>
    </source>
</evidence>
<reference evidence="12" key="1">
    <citation type="submission" date="2020-11" db="EMBL/GenBank/DDBJ databases">
        <authorList>
            <person name="Tran Van P."/>
        </authorList>
    </citation>
    <scope>NUCLEOTIDE SEQUENCE</scope>
</reference>
<evidence type="ECO:0000256" key="2">
    <source>
        <dbReference type="ARBA" id="ARBA00006850"/>
    </source>
</evidence>
<dbReference type="AlphaFoldDB" id="A0A7R9BNN4"/>
<dbReference type="GO" id="GO:0000398">
    <property type="term" value="P:mRNA splicing, via spliceosome"/>
    <property type="evidence" value="ECO:0007669"/>
    <property type="project" value="InterPro"/>
</dbReference>
<dbReference type="SMART" id="SM00248">
    <property type="entry name" value="ANK"/>
    <property type="match status" value="4"/>
</dbReference>
<dbReference type="GO" id="GO:0003723">
    <property type="term" value="F:RNA binding"/>
    <property type="evidence" value="ECO:0007669"/>
    <property type="project" value="UniProtKB-KW"/>
</dbReference>
<keyword evidence="5" id="KW-0694">RNA-binding</keyword>
<dbReference type="Pfam" id="PF00023">
    <property type="entry name" value="Ank"/>
    <property type="match status" value="1"/>
</dbReference>
<keyword evidence="6" id="KW-0508">mRNA splicing</keyword>
<keyword evidence="4" id="KW-0747">Spliceosome</keyword>
<proteinExistence type="inferred from homology"/>
<dbReference type="SUPFAM" id="SSF48403">
    <property type="entry name" value="Ankyrin repeat"/>
    <property type="match status" value="1"/>
</dbReference>
<feature type="repeat" description="ANK" evidence="10">
    <location>
        <begin position="192"/>
        <end position="224"/>
    </location>
</feature>
<dbReference type="EMBL" id="CAJPEX010000870">
    <property type="protein sequence ID" value="CAG0917476.1"/>
    <property type="molecule type" value="Genomic_DNA"/>
</dbReference>
<dbReference type="GO" id="GO:0005681">
    <property type="term" value="C:spliceosomal complex"/>
    <property type="evidence" value="ECO:0007669"/>
    <property type="project" value="UniProtKB-KW"/>
</dbReference>
<comment type="subcellular location">
    <subcellularLocation>
        <location evidence="1">Nucleus</location>
    </subcellularLocation>
</comment>
<keyword evidence="8" id="KW-0687">Ribonucleoprotein</keyword>
<evidence type="ECO:0000256" key="3">
    <source>
        <dbReference type="ARBA" id="ARBA00022664"/>
    </source>
</evidence>
<keyword evidence="13" id="KW-1185">Reference proteome</keyword>
<dbReference type="Proteomes" id="UP000678499">
    <property type="component" value="Unassembled WGS sequence"/>
</dbReference>
<evidence type="ECO:0000313" key="12">
    <source>
        <dbReference type="EMBL" id="CAD7277324.1"/>
    </source>
</evidence>
<feature type="repeat" description="ANK" evidence="10">
    <location>
        <begin position="154"/>
        <end position="186"/>
    </location>
</feature>
<dbReference type="InterPro" id="IPR036770">
    <property type="entry name" value="Ankyrin_rpt-contain_sf"/>
</dbReference>
<evidence type="ECO:0000256" key="6">
    <source>
        <dbReference type="ARBA" id="ARBA00023187"/>
    </source>
</evidence>
<dbReference type="OrthoDB" id="25620at2759"/>
<dbReference type="Gene3D" id="1.25.40.20">
    <property type="entry name" value="Ankyrin repeat-containing domain"/>
    <property type="match status" value="1"/>
</dbReference>
<dbReference type="InterPro" id="IPR010920">
    <property type="entry name" value="LSM_dom_sf"/>
</dbReference>
<dbReference type="PROSITE" id="PS50297">
    <property type="entry name" value="ANK_REP_REGION"/>
    <property type="match status" value="2"/>
</dbReference>
<dbReference type="SUPFAM" id="SSF50182">
    <property type="entry name" value="Sm-like ribonucleoproteins"/>
    <property type="match status" value="1"/>
</dbReference>
<evidence type="ECO:0000256" key="4">
    <source>
        <dbReference type="ARBA" id="ARBA00022728"/>
    </source>
</evidence>
<sequence>MSYGGFRGGGHGGGGRVQKVMVQPINLIFRYLQNATKVQIWLYENNRVRLEGKIIGFDEYMNLVIDEAEEISVRVSSLNMVHWQGAAELLLAIARKDAKKLEELIVGGIADCDQRYPCGGVMKPVILICVERRLFELVEVLLNLGCSVNLGDSDGNSALHAAVRLADSSCVLLLLDHGADPNHVNFSGHGLVGVTPLHIAIDAGNIEIAKLLLSHGADPNKCDMNVGVHPLVRVCDANITVHFKRELLCLLKAAGGKCPKLSIQGVELNQLNCGGPMSLKQCCRAVIVKNTSFRNKVLPITPKSIRSFLSFEKRD</sequence>